<dbReference type="PROSITE" id="PS50172">
    <property type="entry name" value="BRCT"/>
    <property type="match status" value="1"/>
</dbReference>
<dbReference type="Pfam" id="PF00817">
    <property type="entry name" value="IMS"/>
    <property type="match status" value="1"/>
</dbReference>
<dbReference type="InterPro" id="IPR001126">
    <property type="entry name" value="UmuC"/>
</dbReference>
<keyword evidence="6" id="KW-0548">Nucleotidyltransferase</keyword>
<feature type="domain" description="UmuC" evidence="15">
    <location>
        <begin position="409"/>
        <end position="602"/>
    </location>
</feature>
<proteinExistence type="inferred from homology"/>
<evidence type="ECO:0000256" key="13">
    <source>
        <dbReference type="SAM" id="MobiDB-lite"/>
    </source>
</evidence>
<keyword evidence="4" id="KW-0237">DNA synthesis</keyword>
<dbReference type="FunFam" id="3.30.1490.100:FF:000001">
    <property type="entry name" value="DNA repair protein REV1"/>
    <property type="match status" value="1"/>
</dbReference>
<dbReference type="GO" id="GO:0006281">
    <property type="term" value="P:DNA repair"/>
    <property type="evidence" value="ECO:0007669"/>
    <property type="project" value="UniProtKB-KW"/>
</dbReference>
<dbReference type="InParanoid" id="A0A1Y2F3P2"/>
<dbReference type="Gene3D" id="3.30.1490.100">
    <property type="entry name" value="DNA polymerase, Y-family, little finger domain"/>
    <property type="match status" value="1"/>
</dbReference>
<feature type="compositionally biased region" description="Basic and acidic residues" evidence="13">
    <location>
        <begin position="813"/>
        <end position="828"/>
    </location>
</feature>
<keyword evidence="11" id="KW-0234">DNA repair</keyword>
<comment type="caution">
    <text evidence="16">The sequence shown here is derived from an EMBL/GenBank/DDBJ whole genome shotgun (WGS) entry which is preliminary data.</text>
</comment>
<dbReference type="InterPro" id="IPR043128">
    <property type="entry name" value="Rev_trsase/Diguanyl_cyclase"/>
</dbReference>
<keyword evidence="17" id="KW-1185">Reference proteome</keyword>
<evidence type="ECO:0000259" key="14">
    <source>
        <dbReference type="PROSITE" id="PS50172"/>
    </source>
</evidence>
<comment type="similarity">
    <text evidence="2">Belongs to the DNA polymerase type-Y family.</text>
</comment>
<evidence type="ECO:0000256" key="1">
    <source>
        <dbReference type="ARBA" id="ARBA00004123"/>
    </source>
</evidence>
<dbReference type="Pfam" id="PF21999">
    <property type="entry name" value="IMS_HHH_1"/>
    <property type="match status" value="1"/>
</dbReference>
<feature type="region of interest" description="Disordered" evidence="13">
    <location>
        <begin position="726"/>
        <end position="747"/>
    </location>
</feature>
<sequence>MASHFKEEAHQAYGTSSRASLSACDAQERAGSASTKRALEQLSSVKSEVAVAVGEEEKDYRDDAAYTPTGFGEIGNFMRNKRIKLAVQYQARKSEVEQTDGVELVQLFRGVRVHINGHTTTSGHTLRSLIRLLTLHGATYIPFIDRKSLVTHIIASNLTPSKRNEFKEYKVVKPEWIVESVKEGRLLDWTRFGLLGAAGREGEDGGRGAETGRETQRSLAGMFAAKGGGGDSVMSRRRIDGAGASSSGMERKERVNTETIESLSDRGSRLARAALAAQSTPALPSSFFQPRSSAPAPSPPPKAPPSQSKTTINSYPPPLTSLGTTKHPWLPSVDMSSRTLSILADPEWMAKHTSAAPDFLQKYFSQSRLHHLSTWKEELKELVAHLQPSSAQPIRSKKLSGTPSDYRIIFHVDFDCFFVSAGLTTRPELRGKAVAVCHSRGGEEAASSTSEISSCSYEARAKGVKSGISLGRAREMCPELVTIPFEFDLYKSFASRFYEVLLSHASLLQAVSIDEVLMEVKLPSSASSSSSSSDPALDLAHRIRAEILSATGCPASIGISHNILLARLASRKAKPANAFHLTSDLVPSFLNPLSVDDLPGIGWSTRSKLEDELKVTTVGDLLKVRQSELARVLGEKQGKKFAEFARGVDDRELDVGKARQSVSTEVNYAIRFENEEQVERFMRQLGEETAKRLRDVGCKARSLNLKIMQRHPDSPLDPPKFLGHGHCVTQNSSDRIAGPGGSATDDGEVVGEVAWSLLRRMKIEPRELRGIGIQLQKLEKDGRSVDAVREKGQSTLSFAAAPRPPPPPAKPSKSTERARPPPPKEHEPSPSPLETMLPPPAQQLPSTRRSLRKDPSIIILSDSDSDSDSSPPPPPKTSSAPIVKPVPIKKERPSEYIPSLFNRRKRAAPPTPPSTQQVPDSELLHYGIDPEIYHVLPHDVQSEQLATARKSKFAPKPERRQTTLKGRSSKAALSKEPSLTVKSHRRAPRDAGAQRAGLREVEVRHSSRFMHRVELEDIRDVLEAWVQEMKDQGPPDSDLTKLAKYLEKCVSRDRECNMAKAMDVLKWWEYLLDEECGREAEAEGSARVWWDALARMRARVQDAVRVAYGMELVD</sequence>
<dbReference type="Gene3D" id="3.40.1170.60">
    <property type="match status" value="1"/>
</dbReference>
<dbReference type="Gene3D" id="3.40.50.10190">
    <property type="entry name" value="BRCT domain"/>
    <property type="match status" value="1"/>
</dbReference>
<dbReference type="GO" id="GO:0005634">
    <property type="term" value="C:nucleus"/>
    <property type="evidence" value="ECO:0007669"/>
    <property type="project" value="UniProtKB-SubCell"/>
</dbReference>
<feature type="region of interest" description="Disordered" evidence="13">
    <location>
        <begin position="1"/>
        <end position="40"/>
    </location>
</feature>
<dbReference type="InterPro" id="IPR053848">
    <property type="entry name" value="IMS_HHH_1"/>
</dbReference>
<keyword evidence="8" id="KW-0227">DNA damage</keyword>
<feature type="region of interest" description="Disordered" evidence="13">
    <location>
        <begin position="281"/>
        <end position="323"/>
    </location>
</feature>
<dbReference type="InterPro" id="IPR036420">
    <property type="entry name" value="BRCT_dom_sf"/>
</dbReference>
<dbReference type="SUPFAM" id="SSF56672">
    <property type="entry name" value="DNA/RNA polymerases"/>
    <property type="match status" value="1"/>
</dbReference>
<evidence type="ECO:0000256" key="8">
    <source>
        <dbReference type="ARBA" id="ARBA00022763"/>
    </source>
</evidence>
<dbReference type="EMBL" id="MCGR01000029">
    <property type="protein sequence ID" value="ORY78482.1"/>
    <property type="molecule type" value="Genomic_DNA"/>
</dbReference>
<evidence type="ECO:0000313" key="16">
    <source>
        <dbReference type="EMBL" id="ORY78482.1"/>
    </source>
</evidence>
<dbReference type="Gene3D" id="1.10.150.20">
    <property type="entry name" value="5' to 3' exonuclease, C-terminal subdomain"/>
    <property type="match status" value="1"/>
</dbReference>
<dbReference type="Gene3D" id="6.10.250.1490">
    <property type="match status" value="1"/>
</dbReference>
<evidence type="ECO:0000256" key="11">
    <source>
        <dbReference type="ARBA" id="ARBA00023204"/>
    </source>
</evidence>
<evidence type="ECO:0000256" key="4">
    <source>
        <dbReference type="ARBA" id="ARBA00022634"/>
    </source>
</evidence>
<gene>
    <name evidence="16" type="ORF">BCR35DRAFT_291934</name>
</gene>
<dbReference type="Pfam" id="PF16589">
    <property type="entry name" value="BRCT_2"/>
    <property type="match status" value="1"/>
</dbReference>
<dbReference type="InterPro" id="IPR043502">
    <property type="entry name" value="DNA/RNA_pol_sf"/>
</dbReference>
<dbReference type="CDD" id="cd17719">
    <property type="entry name" value="BRCT_Rev1"/>
    <property type="match status" value="1"/>
</dbReference>
<dbReference type="Gene3D" id="3.30.70.270">
    <property type="match status" value="1"/>
</dbReference>
<dbReference type="InterPro" id="IPR031991">
    <property type="entry name" value="Rev1_C"/>
</dbReference>
<evidence type="ECO:0000256" key="7">
    <source>
        <dbReference type="ARBA" id="ARBA00022723"/>
    </source>
</evidence>
<evidence type="ECO:0000259" key="15">
    <source>
        <dbReference type="PROSITE" id="PS50173"/>
    </source>
</evidence>
<dbReference type="OrthoDB" id="427711at2759"/>
<dbReference type="PANTHER" id="PTHR45990:SF1">
    <property type="entry name" value="DNA REPAIR PROTEIN REV1"/>
    <property type="match status" value="1"/>
</dbReference>
<dbReference type="GO" id="GO:0003887">
    <property type="term" value="F:DNA-directed DNA polymerase activity"/>
    <property type="evidence" value="ECO:0007669"/>
    <property type="project" value="InterPro"/>
</dbReference>
<dbReference type="InterPro" id="IPR017961">
    <property type="entry name" value="DNA_pol_Y-fam_little_finger"/>
</dbReference>
<dbReference type="Pfam" id="PF16727">
    <property type="entry name" value="REV1_C"/>
    <property type="match status" value="1"/>
</dbReference>
<evidence type="ECO:0000256" key="9">
    <source>
        <dbReference type="ARBA" id="ARBA00022842"/>
    </source>
</evidence>
<evidence type="ECO:0000256" key="10">
    <source>
        <dbReference type="ARBA" id="ARBA00023125"/>
    </source>
</evidence>
<feature type="region of interest" description="Disordered" evidence="13">
    <location>
        <begin position="223"/>
        <end position="264"/>
    </location>
</feature>
<organism evidence="16 17">
    <name type="scientific">Leucosporidium creatinivorum</name>
    <dbReference type="NCBI Taxonomy" id="106004"/>
    <lineage>
        <taxon>Eukaryota</taxon>
        <taxon>Fungi</taxon>
        <taxon>Dikarya</taxon>
        <taxon>Basidiomycota</taxon>
        <taxon>Pucciniomycotina</taxon>
        <taxon>Microbotryomycetes</taxon>
        <taxon>Leucosporidiales</taxon>
        <taxon>Leucosporidium</taxon>
    </lineage>
</organism>
<dbReference type="InterPro" id="IPR038401">
    <property type="entry name" value="Rev1_C_sf"/>
</dbReference>
<evidence type="ECO:0000256" key="3">
    <source>
        <dbReference type="ARBA" id="ARBA00020399"/>
    </source>
</evidence>
<evidence type="ECO:0000256" key="6">
    <source>
        <dbReference type="ARBA" id="ARBA00022695"/>
    </source>
</evidence>
<dbReference type="AlphaFoldDB" id="A0A1Y2F3P2"/>
<evidence type="ECO:0000256" key="12">
    <source>
        <dbReference type="ARBA" id="ARBA00023242"/>
    </source>
</evidence>
<keyword evidence="9" id="KW-0460">Magnesium</keyword>
<dbReference type="FunCoup" id="A0A1Y2F3P2">
    <property type="interactions" value="354"/>
</dbReference>
<reference evidence="16 17" key="1">
    <citation type="submission" date="2016-07" db="EMBL/GenBank/DDBJ databases">
        <title>Pervasive Adenine N6-methylation of Active Genes in Fungi.</title>
        <authorList>
            <consortium name="DOE Joint Genome Institute"/>
            <person name="Mondo S.J."/>
            <person name="Dannebaum R.O."/>
            <person name="Kuo R.C."/>
            <person name="Labutti K."/>
            <person name="Haridas S."/>
            <person name="Kuo A."/>
            <person name="Salamov A."/>
            <person name="Ahrendt S.R."/>
            <person name="Lipzen A."/>
            <person name="Sullivan W."/>
            <person name="Andreopoulos W.B."/>
            <person name="Clum A."/>
            <person name="Lindquist E."/>
            <person name="Daum C."/>
            <person name="Ramamoorthy G.K."/>
            <person name="Gryganskyi A."/>
            <person name="Culley D."/>
            <person name="Magnuson J.K."/>
            <person name="James T.Y."/>
            <person name="O'Malley M.A."/>
            <person name="Stajich J.E."/>
            <person name="Spatafora J.W."/>
            <person name="Visel A."/>
            <person name="Grigoriev I.V."/>
        </authorList>
    </citation>
    <scope>NUCLEOTIDE SEQUENCE [LARGE SCALE GENOMIC DNA]</scope>
    <source>
        <strain evidence="16 17">62-1032</strain>
    </source>
</reference>
<dbReference type="Gene3D" id="1.20.58.1280">
    <property type="entry name" value="DNA repair protein Rev1, C-terminal domain"/>
    <property type="match status" value="1"/>
</dbReference>
<evidence type="ECO:0000256" key="5">
    <source>
        <dbReference type="ARBA" id="ARBA00022679"/>
    </source>
</evidence>
<dbReference type="STRING" id="106004.A0A1Y2F3P2"/>
<dbReference type="GO" id="GO:0017125">
    <property type="term" value="F:deoxycytidyl transferase activity"/>
    <property type="evidence" value="ECO:0007669"/>
    <property type="project" value="TreeGrafter"/>
</dbReference>
<evidence type="ECO:0000256" key="2">
    <source>
        <dbReference type="ARBA" id="ARBA00010945"/>
    </source>
</evidence>
<dbReference type="SMART" id="SM00292">
    <property type="entry name" value="BRCT"/>
    <property type="match status" value="1"/>
</dbReference>
<dbReference type="PANTHER" id="PTHR45990">
    <property type="entry name" value="DNA REPAIR PROTEIN REV1"/>
    <property type="match status" value="1"/>
</dbReference>
<dbReference type="GO" id="GO:0003684">
    <property type="term" value="F:damaged DNA binding"/>
    <property type="evidence" value="ECO:0007669"/>
    <property type="project" value="InterPro"/>
</dbReference>
<feature type="region of interest" description="Disordered" evidence="13">
    <location>
        <begin position="795"/>
        <end position="920"/>
    </location>
</feature>
<keyword evidence="5" id="KW-0808">Transferase</keyword>
<dbReference type="InterPro" id="IPR001357">
    <property type="entry name" value="BRCT_dom"/>
</dbReference>
<dbReference type="Pfam" id="PF11799">
    <property type="entry name" value="IMS_C"/>
    <property type="match status" value="1"/>
</dbReference>
<dbReference type="Proteomes" id="UP000193467">
    <property type="component" value="Unassembled WGS sequence"/>
</dbReference>
<feature type="region of interest" description="Disordered" evidence="13">
    <location>
        <begin position="944"/>
        <end position="999"/>
    </location>
</feature>
<comment type="subcellular location">
    <subcellularLocation>
        <location evidence="1">Nucleus</location>
    </subcellularLocation>
</comment>
<keyword evidence="12" id="KW-0539">Nucleus</keyword>
<dbReference type="GO" id="GO:0042276">
    <property type="term" value="P:error-prone translesion synthesis"/>
    <property type="evidence" value="ECO:0007669"/>
    <property type="project" value="TreeGrafter"/>
</dbReference>
<name>A0A1Y2F3P2_9BASI</name>
<keyword evidence="7" id="KW-0479">Metal-binding</keyword>
<evidence type="ECO:0000313" key="17">
    <source>
        <dbReference type="Proteomes" id="UP000193467"/>
    </source>
</evidence>
<feature type="compositionally biased region" description="Basic and acidic residues" evidence="13">
    <location>
        <begin position="1"/>
        <end position="10"/>
    </location>
</feature>
<dbReference type="GO" id="GO:0046872">
    <property type="term" value="F:metal ion binding"/>
    <property type="evidence" value="ECO:0007669"/>
    <property type="project" value="UniProtKB-KW"/>
</dbReference>
<dbReference type="PROSITE" id="PS50173">
    <property type="entry name" value="UMUC"/>
    <property type="match status" value="1"/>
</dbReference>
<protein>
    <recommendedName>
        <fullName evidence="3">DNA repair protein REV1</fullName>
    </recommendedName>
</protein>
<dbReference type="SUPFAM" id="SSF52113">
    <property type="entry name" value="BRCT domain"/>
    <property type="match status" value="1"/>
</dbReference>
<dbReference type="GO" id="GO:0070987">
    <property type="term" value="P:error-free translesion synthesis"/>
    <property type="evidence" value="ECO:0007669"/>
    <property type="project" value="TreeGrafter"/>
</dbReference>
<feature type="compositionally biased region" description="Low complexity" evidence="13">
    <location>
        <begin position="281"/>
        <end position="295"/>
    </location>
</feature>
<keyword evidence="10" id="KW-0238">DNA-binding</keyword>
<feature type="domain" description="BRCT" evidence="14">
    <location>
        <begin position="103"/>
        <end position="194"/>
    </location>
</feature>
<accession>A0A1Y2F3P2</accession>
<dbReference type="SUPFAM" id="SSF100879">
    <property type="entry name" value="Lesion bypass DNA polymerase (Y-family), little finger domain"/>
    <property type="match status" value="1"/>
</dbReference>
<dbReference type="InterPro" id="IPR036775">
    <property type="entry name" value="DNA_pol_Y-fam_lit_finger_sf"/>
</dbReference>